<keyword evidence="3" id="KW-1133">Transmembrane helix</keyword>
<feature type="compositionally biased region" description="Basic residues" evidence="2">
    <location>
        <begin position="33"/>
        <end position="45"/>
    </location>
</feature>
<feature type="transmembrane region" description="Helical" evidence="3">
    <location>
        <begin position="562"/>
        <end position="580"/>
    </location>
</feature>
<evidence type="ECO:0008006" key="6">
    <source>
        <dbReference type="Google" id="ProtNLM"/>
    </source>
</evidence>
<feature type="transmembrane region" description="Helical" evidence="3">
    <location>
        <begin position="521"/>
        <end position="541"/>
    </location>
</feature>
<feature type="region of interest" description="Disordered" evidence="2">
    <location>
        <begin position="279"/>
        <end position="300"/>
    </location>
</feature>
<feature type="transmembrane region" description="Helical" evidence="3">
    <location>
        <begin position="873"/>
        <end position="899"/>
    </location>
</feature>
<feature type="transmembrane region" description="Helical" evidence="3">
    <location>
        <begin position="626"/>
        <end position="645"/>
    </location>
</feature>
<feature type="compositionally biased region" description="Basic and acidic residues" evidence="2">
    <location>
        <begin position="233"/>
        <end position="252"/>
    </location>
</feature>
<dbReference type="VEuPathDB" id="FungiDB:ASPGLDRAFT_63580"/>
<feature type="transmembrane region" description="Helical" evidence="3">
    <location>
        <begin position="698"/>
        <end position="718"/>
    </location>
</feature>
<dbReference type="Pfam" id="PF15458">
    <property type="entry name" value="NTR2"/>
    <property type="match status" value="1"/>
</dbReference>
<feature type="region of interest" description="Disordered" evidence="2">
    <location>
        <begin position="1"/>
        <end position="136"/>
    </location>
</feature>
<dbReference type="EMBL" id="KV878889">
    <property type="protein sequence ID" value="OJJ88784.1"/>
    <property type="molecule type" value="Genomic_DNA"/>
</dbReference>
<dbReference type="GeneID" id="34464943"/>
<dbReference type="RefSeq" id="XP_022405460.1">
    <property type="nucleotide sequence ID" value="XM_022548683.1"/>
</dbReference>
<evidence type="ECO:0000256" key="1">
    <source>
        <dbReference type="SAM" id="Coils"/>
    </source>
</evidence>
<evidence type="ECO:0000313" key="4">
    <source>
        <dbReference type="EMBL" id="OJJ88784.1"/>
    </source>
</evidence>
<keyword evidence="5" id="KW-1185">Reference proteome</keyword>
<dbReference type="InterPro" id="IPR028211">
    <property type="entry name" value="Ntr2"/>
</dbReference>
<dbReference type="GO" id="GO:0071008">
    <property type="term" value="C:U2-type post-mRNA release spliceosomal complex"/>
    <property type="evidence" value="ECO:0007669"/>
    <property type="project" value="InterPro"/>
</dbReference>
<dbReference type="PANTHER" id="PTHR42101:SF1">
    <property type="entry name" value="LOW TEMPERATURE REQUIREMENT A"/>
    <property type="match status" value="1"/>
</dbReference>
<keyword evidence="1" id="KW-0175">Coiled coil</keyword>
<evidence type="ECO:0000256" key="2">
    <source>
        <dbReference type="SAM" id="MobiDB-lite"/>
    </source>
</evidence>
<feature type="transmembrane region" description="Helical" evidence="3">
    <location>
        <begin position="459"/>
        <end position="479"/>
    </location>
</feature>
<proteinExistence type="predicted"/>
<protein>
    <recommendedName>
        <fullName evidence="6">Nineteen complex-related protein 2-domain-containing protein</fullName>
    </recommendedName>
</protein>
<sequence>MSSAFANRRKPRKIGGDDEEHDEGGGQEPAVKRPLHSKTKQKSKSRLSFGPGGTSMNDDAEQESEVVLPKRSGLGRRAVEKSAAQRGLTPSGLSDKVQFKVGSEQERPSYSEDYLKELRDSTPVTPKSMTEKEKEKTVDVAAKFGEVMKVSAPSAIPSEAEIREKKERRSRLAKEHGYGAKEEDYIALDDAAQVDEWDPESLGEERDTRLLRDDEDFAEGFDEFVEDGRISLGKKAEREQKRKQREEMRELINEAEVPSDEEDSDLEEKAAYEAHQTRAAMGNGGRDRVDRPRTPPKMAAIPRLSNSMDRFRTNLVVMEKSRTQMINRMEDLRKEKADIAAREVEIQALIKEAGDNYEKLRLEAGLTPDETSEMQNSRGLENIDHTRRCVKKPPGSISQTHQTSRQQYGLRWFESPIDEKGQLYRHSDATPIELFFDLFFVANLSTFTATHEINNVEALGAYIGFLGVIWFTWLQVTLFDVRFARDSVFERVCKAAQLAVMVGFASAGTRFTTRVQGDNVWAFQSLSLLLAGSRTLLAIQYTFNRRFFRRRMEDTAKGMKHIVAILGISSVVYLGLFFAFKERNGVQTYIWTVWFAVFGFEMWMVMGISGATPRIGLQDTHLNVRMGLLTLIIIGEGVITITRIVNKTVRPGGWTKWSFVHILGVTSNVYVLWQAYFDVTPRDALGKIAQQLWAQLHYPFHVVLILLLEGAGILVLTLDITLKITYLTETILFACEEPRPNAERAIKLLRSTIADMEIDYNRGAIKEKAVISAILEDLPSRPLCPNSTAVTLYSLTDDRIDDLVGNVTAALFSSMGLNPAEGTDISQLNNAQLLRMYMEVLGFVYVYYFIVASLAMFLFAAFVVLARRHTRKAYVAVGVVVRIVLAIFLCGLISFASHFRLAYSFMTSPTILYAFTFVLLFGMFRLPCFFIQ</sequence>
<feature type="transmembrane region" description="Helical" evidence="3">
    <location>
        <begin position="845"/>
        <end position="866"/>
    </location>
</feature>
<feature type="region of interest" description="Disordered" evidence="2">
    <location>
        <begin position="233"/>
        <end position="265"/>
    </location>
</feature>
<evidence type="ECO:0000256" key="3">
    <source>
        <dbReference type="SAM" id="Phobius"/>
    </source>
</evidence>
<dbReference type="InterPro" id="IPR010640">
    <property type="entry name" value="Low_temperature_requirement_A"/>
</dbReference>
<organism evidence="4 5">
    <name type="scientific">Aspergillus glaucus CBS 516.65</name>
    <dbReference type="NCBI Taxonomy" id="1160497"/>
    <lineage>
        <taxon>Eukaryota</taxon>
        <taxon>Fungi</taxon>
        <taxon>Dikarya</taxon>
        <taxon>Ascomycota</taxon>
        <taxon>Pezizomycotina</taxon>
        <taxon>Eurotiomycetes</taxon>
        <taxon>Eurotiomycetidae</taxon>
        <taxon>Eurotiales</taxon>
        <taxon>Aspergillaceae</taxon>
        <taxon>Aspergillus</taxon>
        <taxon>Aspergillus subgen. Aspergillus</taxon>
    </lineage>
</organism>
<keyword evidence="3" id="KW-0812">Transmembrane</keyword>
<gene>
    <name evidence="4" type="ORF">ASPGLDRAFT_63580</name>
</gene>
<feature type="region of interest" description="Disordered" evidence="2">
    <location>
        <begin position="191"/>
        <end position="214"/>
    </location>
</feature>
<name>A0A1L9VXZ1_ASPGL</name>
<dbReference type="Pfam" id="PF06772">
    <property type="entry name" value="LtrA"/>
    <property type="match status" value="1"/>
</dbReference>
<feature type="compositionally biased region" description="Acidic residues" evidence="2">
    <location>
        <begin position="192"/>
        <end position="202"/>
    </location>
</feature>
<dbReference type="STRING" id="1160497.A0A1L9VXZ1"/>
<feature type="compositionally biased region" description="Basic and acidic residues" evidence="2">
    <location>
        <begin position="103"/>
        <end position="120"/>
    </location>
</feature>
<dbReference type="AlphaFoldDB" id="A0A1L9VXZ1"/>
<dbReference type="GO" id="GO:0000390">
    <property type="term" value="P:spliceosomal complex disassembly"/>
    <property type="evidence" value="ECO:0007669"/>
    <property type="project" value="InterPro"/>
</dbReference>
<feature type="transmembrane region" description="Helical" evidence="3">
    <location>
        <begin position="911"/>
        <end position="931"/>
    </location>
</feature>
<reference evidence="5" key="1">
    <citation type="journal article" date="2017" name="Genome Biol.">
        <title>Comparative genomics reveals high biological diversity and specific adaptations in the industrially and medically important fungal genus Aspergillus.</title>
        <authorList>
            <person name="de Vries R.P."/>
            <person name="Riley R."/>
            <person name="Wiebenga A."/>
            <person name="Aguilar-Osorio G."/>
            <person name="Amillis S."/>
            <person name="Uchima C.A."/>
            <person name="Anderluh G."/>
            <person name="Asadollahi M."/>
            <person name="Askin M."/>
            <person name="Barry K."/>
            <person name="Battaglia E."/>
            <person name="Bayram O."/>
            <person name="Benocci T."/>
            <person name="Braus-Stromeyer S.A."/>
            <person name="Caldana C."/>
            <person name="Canovas D."/>
            <person name="Cerqueira G.C."/>
            <person name="Chen F."/>
            <person name="Chen W."/>
            <person name="Choi C."/>
            <person name="Clum A."/>
            <person name="Dos Santos R.A."/>
            <person name="Damasio A.R."/>
            <person name="Diallinas G."/>
            <person name="Emri T."/>
            <person name="Fekete E."/>
            <person name="Flipphi M."/>
            <person name="Freyberg S."/>
            <person name="Gallo A."/>
            <person name="Gournas C."/>
            <person name="Habgood R."/>
            <person name="Hainaut M."/>
            <person name="Harispe M.L."/>
            <person name="Henrissat B."/>
            <person name="Hilden K.S."/>
            <person name="Hope R."/>
            <person name="Hossain A."/>
            <person name="Karabika E."/>
            <person name="Karaffa L."/>
            <person name="Karanyi Z."/>
            <person name="Krasevec N."/>
            <person name="Kuo A."/>
            <person name="Kusch H."/>
            <person name="LaButti K."/>
            <person name="Lagendijk E.L."/>
            <person name="Lapidus A."/>
            <person name="Levasseur A."/>
            <person name="Lindquist E."/>
            <person name="Lipzen A."/>
            <person name="Logrieco A.F."/>
            <person name="MacCabe A."/>
            <person name="Maekelae M.R."/>
            <person name="Malavazi I."/>
            <person name="Melin P."/>
            <person name="Meyer V."/>
            <person name="Mielnichuk N."/>
            <person name="Miskei M."/>
            <person name="Molnar A.P."/>
            <person name="Mule G."/>
            <person name="Ngan C.Y."/>
            <person name="Orejas M."/>
            <person name="Orosz E."/>
            <person name="Ouedraogo J.P."/>
            <person name="Overkamp K.M."/>
            <person name="Park H.-S."/>
            <person name="Perrone G."/>
            <person name="Piumi F."/>
            <person name="Punt P.J."/>
            <person name="Ram A.F."/>
            <person name="Ramon A."/>
            <person name="Rauscher S."/>
            <person name="Record E."/>
            <person name="Riano-Pachon D.M."/>
            <person name="Robert V."/>
            <person name="Roehrig J."/>
            <person name="Ruller R."/>
            <person name="Salamov A."/>
            <person name="Salih N.S."/>
            <person name="Samson R.A."/>
            <person name="Sandor E."/>
            <person name="Sanguinetti M."/>
            <person name="Schuetze T."/>
            <person name="Sepcic K."/>
            <person name="Shelest E."/>
            <person name="Sherlock G."/>
            <person name="Sophianopoulou V."/>
            <person name="Squina F.M."/>
            <person name="Sun H."/>
            <person name="Susca A."/>
            <person name="Todd R.B."/>
            <person name="Tsang A."/>
            <person name="Unkles S.E."/>
            <person name="van de Wiele N."/>
            <person name="van Rossen-Uffink D."/>
            <person name="Oliveira J.V."/>
            <person name="Vesth T.C."/>
            <person name="Visser J."/>
            <person name="Yu J.-H."/>
            <person name="Zhou M."/>
            <person name="Andersen M.R."/>
            <person name="Archer D.B."/>
            <person name="Baker S.E."/>
            <person name="Benoit I."/>
            <person name="Brakhage A.A."/>
            <person name="Braus G.H."/>
            <person name="Fischer R."/>
            <person name="Frisvad J.C."/>
            <person name="Goldman G.H."/>
            <person name="Houbraken J."/>
            <person name="Oakley B."/>
            <person name="Pocsi I."/>
            <person name="Scazzocchio C."/>
            <person name="Seiboth B."/>
            <person name="vanKuyk P.A."/>
            <person name="Wortman J."/>
            <person name="Dyer P.S."/>
            <person name="Grigoriev I.V."/>
        </authorList>
    </citation>
    <scope>NUCLEOTIDE SEQUENCE [LARGE SCALE GENOMIC DNA]</scope>
    <source>
        <strain evidence="5">CBS 516.65</strain>
    </source>
</reference>
<feature type="transmembrane region" description="Helical" evidence="3">
    <location>
        <begin position="657"/>
        <end position="677"/>
    </location>
</feature>
<feature type="coiled-coil region" evidence="1">
    <location>
        <begin position="315"/>
        <end position="352"/>
    </location>
</feature>
<evidence type="ECO:0000313" key="5">
    <source>
        <dbReference type="Proteomes" id="UP000184300"/>
    </source>
</evidence>
<dbReference type="OrthoDB" id="3177213at2759"/>
<feature type="compositionally biased region" description="Basic and acidic residues" evidence="2">
    <location>
        <begin position="203"/>
        <end position="212"/>
    </location>
</feature>
<feature type="transmembrane region" description="Helical" evidence="3">
    <location>
        <begin position="586"/>
        <end position="605"/>
    </location>
</feature>
<dbReference type="Proteomes" id="UP000184300">
    <property type="component" value="Unassembled WGS sequence"/>
</dbReference>
<dbReference type="PANTHER" id="PTHR42101">
    <property type="entry name" value="CHROMOSOME 16, WHOLE GENOME SHOTGUN SEQUENCE"/>
    <property type="match status" value="1"/>
</dbReference>
<keyword evidence="3" id="KW-0472">Membrane</keyword>
<accession>A0A1L9VXZ1</accession>